<evidence type="ECO:0000313" key="17">
    <source>
        <dbReference type="Proteomes" id="UP000000598"/>
    </source>
</evidence>
<evidence type="ECO:0000256" key="1">
    <source>
        <dbReference type="ARBA" id="ARBA00004134"/>
    </source>
</evidence>
<feature type="region of interest" description="Disordered" evidence="14">
    <location>
        <begin position="572"/>
        <end position="617"/>
    </location>
</feature>
<dbReference type="SUPFAM" id="SSF56112">
    <property type="entry name" value="Protein kinase-like (PK-like)"/>
    <property type="match status" value="1"/>
</dbReference>
<dbReference type="OMA" id="QEFNYVQ"/>
<dbReference type="EMBL" id="CR382125">
    <property type="protein sequence ID" value="CAG99416.1"/>
    <property type="molecule type" value="Genomic_DNA"/>
</dbReference>
<evidence type="ECO:0000256" key="9">
    <source>
        <dbReference type="ARBA" id="ARBA00022840"/>
    </source>
</evidence>
<dbReference type="GO" id="GO:0005524">
    <property type="term" value="F:ATP binding"/>
    <property type="evidence" value="ECO:0007669"/>
    <property type="project" value="UniProtKB-KW"/>
</dbReference>
<feature type="compositionally biased region" description="Basic and acidic residues" evidence="14">
    <location>
        <begin position="678"/>
        <end position="690"/>
    </location>
</feature>
<keyword evidence="10" id="KW-0206">Cytoskeleton</keyword>
<keyword evidence="17" id="KW-1185">Reference proteome</keyword>
<evidence type="ECO:0000313" key="16">
    <source>
        <dbReference type="EMBL" id="CAG99416.1"/>
    </source>
</evidence>
<dbReference type="PANTHER" id="PTHR22967:SF57">
    <property type="entry name" value="AUXILIN, ISOFORM A-RELATED"/>
    <property type="match status" value="1"/>
</dbReference>
<evidence type="ECO:0000256" key="8">
    <source>
        <dbReference type="ARBA" id="ARBA00022777"/>
    </source>
</evidence>
<feature type="region of interest" description="Disordered" evidence="14">
    <location>
        <begin position="631"/>
        <end position="777"/>
    </location>
</feature>
<evidence type="ECO:0000256" key="2">
    <source>
        <dbReference type="ARBA" id="ARBA00012513"/>
    </source>
</evidence>
<dbReference type="STRING" id="284590.Q6CP10"/>
<dbReference type="GO" id="GO:0030479">
    <property type="term" value="C:actin cortical patch"/>
    <property type="evidence" value="ECO:0007669"/>
    <property type="project" value="UniProtKB-SubCell"/>
</dbReference>
<gene>
    <name evidence="16" type="ORF">KLLA0_E08405g</name>
</gene>
<dbReference type="GO" id="GO:0000147">
    <property type="term" value="P:actin cortical patch assembly"/>
    <property type="evidence" value="ECO:0007669"/>
    <property type="project" value="TreeGrafter"/>
</dbReference>
<evidence type="ECO:0000256" key="11">
    <source>
        <dbReference type="ARBA" id="ARBA00047899"/>
    </source>
</evidence>
<dbReference type="HOGENOM" id="CLU_011638_2_0_1"/>
<keyword evidence="4" id="KW-0723">Serine/threonine-protein kinase</keyword>
<comment type="subunit">
    <text evidence="13">Interacts with ABP1, which is required for proper actin patch localization.</text>
</comment>
<accession>Q6CP10</accession>
<dbReference type="GO" id="GO:0004674">
    <property type="term" value="F:protein serine/threonine kinase activity"/>
    <property type="evidence" value="ECO:0007669"/>
    <property type="project" value="UniProtKB-KW"/>
</dbReference>
<keyword evidence="5" id="KW-0597">Phosphoprotein</keyword>
<comment type="catalytic activity">
    <reaction evidence="12">
        <text>L-seryl-[protein] + ATP = O-phospho-L-seryl-[protein] + ADP + H(+)</text>
        <dbReference type="Rhea" id="RHEA:17989"/>
        <dbReference type="Rhea" id="RHEA-COMP:9863"/>
        <dbReference type="Rhea" id="RHEA-COMP:11604"/>
        <dbReference type="ChEBI" id="CHEBI:15378"/>
        <dbReference type="ChEBI" id="CHEBI:29999"/>
        <dbReference type="ChEBI" id="CHEBI:30616"/>
        <dbReference type="ChEBI" id="CHEBI:83421"/>
        <dbReference type="ChEBI" id="CHEBI:456216"/>
        <dbReference type="EC" id="2.7.11.1"/>
    </reaction>
</comment>
<feature type="compositionally biased region" description="Polar residues" evidence="14">
    <location>
        <begin position="591"/>
        <end position="605"/>
    </location>
</feature>
<dbReference type="InterPro" id="IPR000719">
    <property type="entry name" value="Prot_kinase_dom"/>
</dbReference>
<feature type="domain" description="Protein kinase" evidence="15">
    <location>
        <begin position="22"/>
        <end position="299"/>
    </location>
</feature>
<dbReference type="eggNOG" id="KOG1989">
    <property type="taxonomic scope" value="Eukaryota"/>
</dbReference>
<comment type="catalytic activity">
    <reaction evidence="11">
        <text>L-threonyl-[protein] + ATP = O-phospho-L-threonyl-[protein] + ADP + H(+)</text>
        <dbReference type="Rhea" id="RHEA:46608"/>
        <dbReference type="Rhea" id="RHEA-COMP:11060"/>
        <dbReference type="Rhea" id="RHEA-COMP:11605"/>
        <dbReference type="ChEBI" id="CHEBI:15378"/>
        <dbReference type="ChEBI" id="CHEBI:30013"/>
        <dbReference type="ChEBI" id="CHEBI:30616"/>
        <dbReference type="ChEBI" id="CHEBI:61977"/>
        <dbReference type="ChEBI" id="CHEBI:456216"/>
        <dbReference type="EC" id="2.7.11.1"/>
    </reaction>
</comment>
<evidence type="ECO:0000256" key="13">
    <source>
        <dbReference type="ARBA" id="ARBA00065090"/>
    </source>
</evidence>
<dbReference type="GO" id="GO:2000369">
    <property type="term" value="P:regulation of clathrin-dependent endocytosis"/>
    <property type="evidence" value="ECO:0007669"/>
    <property type="project" value="UniProtKB-ARBA"/>
</dbReference>
<dbReference type="FunCoup" id="Q6CP10">
    <property type="interactions" value="259"/>
</dbReference>
<organism evidence="16 17">
    <name type="scientific">Kluyveromyces lactis (strain ATCC 8585 / CBS 2359 / DSM 70799 / NBRC 1267 / NRRL Y-1140 / WM37)</name>
    <name type="common">Yeast</name>
    <name type="synonym">Candida sphaerica</name>
    <dbReference type="NCBI Taxonomy" id="284590"/>
    <lineage>
        <taxon>Eukaryota</taxon>
        <taxon>Fungi</taxon>
        <taxon>Dikarya</taxon>
        <taxon>Ascomycota</taxon>
        <taxon>Saccharomycotina</taxon>
        <taxon>Saccharomycetes</taxon>
        <taxon>Saccharomycetales</taxon>
        <taxon>Saccharomycetaceae</taxon>
        <taxon>Kluyveromyces</taxon>
    </lineage>
</organism>
<dbReference type="Pfam" id="PF00069">
    <property type="entry name" value="Pkinase"/>
    <property type="match status" value="1"/>
</dbReference>
<keyword evidence="7" id="KW-0547">Nucleotide-binding</keyword>
<dbReference type="Gene3D" id="1.10.510.10">
    <property type="entry name" value="Transferase(Phosphotransferase) domain 1"/>
    <property type="match status" value="1"/>
</dbReference>
<feature type="compositionally biased region" description="Basic and acidic residues" evidence="14">
    <location>
        <begin position="578"/>
        <end position="588"/>
    </location>
</feature>
<keyword evidence="9" id="KW-0067">ATP-binding</keyword>
<proteinExistence type="predicted"/>
<feature type="compositionally biased region" description="Basic and acidic residues" evidence="14">
    <location>
        <begin position="762"/>
        <end position="777"/>
    </location>
</feature>
<evidence type="ECO:0000256" key="4">
    <source>
        <dbReference type="ARBA" id="ARBA00022527"/>
    </source>
</evidence>
<keyword evidence="6" id="KW-0808">Transferase</keyword>
<dbReference type="InterPro" id="IPR008271">
    <property type="entry name" value="Ser/Thr_kinase_AS"/>
</dbReference>
<dbReference type="GeneID" id="2893708"/>
<comment type="subcellular location">
    <subcellularLocation>
        <location evidence="1">Cytoplasm</location>
        <location evidence="1">Cytoskeleton</location>
        <location evidence="1">Actin patch</location>
    </subcellularLocation>
</comment>
<feature type="compositionally biased region" description="Low complexity" evidence="14">
    <location>
        <begin position="640"/>
        <end position="650"/>
    </location>
</feature>
<dbReference type="GO" id="GO:0007015">
    <property type="term" value="P:actin filament organization"/>
    <property type="evidence" value="ECO:0007669"/>
    <property type="project" value="TreeGrafter"/>
</dbReference>
<keyword evidence="3" id="KW-0963">Cytoplasm</keyword>
<evidence type="ECO:0000256" key="6">
    <source>
        <dbReference type="ARBA" id="ARBA00022679"/>
    </source>
</evidence>
<dbReference type="PROSITE" id="PS50011">
    <property type="entry name" value="PROTEIN_KINASE_DOM"/>
    <property type="match status" value="1"/>
</dbReference>
<dbReference type="CDD" id="cd14037">
    <property type="entry name" value="STKc_NAK_like"/>
    <property type="match status" value="1"/>
</dbReference>
<evidence type="ECO:0000256" key="12">
    <source>
        <dbReference type="ARBA" id="ARBA00048679"/>
    </source>
</evidence>
<dbReference type="RefSeq" id="XP_454329.1">
    <property type="nucleotide sequence ID" value="XM_454329.1"/>
</dbReference>
<evidence type="ECO:0000256" key="14">
    <source>
        <dbReference type="SAM" id="MobiDB-lite"/>
    </source>
</evidence>
<keyword evidence="8" id="KW-0418">Kinase</keyword>
<dbReference type="InterPro" id="IPR011009">
    <property type="entry name" value="Kinase-like_dom_sf"/>
</dbReference>
<evidence type="ECO:0000256" key="5">
    <source>
        <dbReference type="ARBA" id="ARBA00022553"/>
    </source>
</evidence>
<dbReference type="EC" id="2.7.11.1" evidence="2"/>
<dbReference type="Proteomes" id="UP000000598">
    <property type="component" value="Chromosome E"/>
</dbReference>
<feature type="region of interest" description="Disordered" evidence="14">
    <location>
        <begin position="476"/>
        <end position="501"/>
    </location>
</feature>
<sequence>MNQPQIEKYASGTILPVGSHQVKVLKYLASGGFAHVYSVEISPPDPVCPDNVACLKRVVVPDKASLNTLRAEVDSMKALRGNKFIVSYIDSHATKSPVNVGMYEVYLLMEYCSGGGLIDFMNTRLQNRLQEFEILNIMSQVSQGVAAMHALQPPLIHRDIKIENVLLSKNHEFKLCDFGSVSGVIRAPRNTEEFNYVQYDIMKNTTAQYRCPEMIDLYRGLPIDEKSDIWALGVFLYKTCYYTTPFEKNGESAILASKFEFPAYPRYSDRVKNLISVMLRVDPLKRPNICQVVEEVSRIQGIPCPIKNFYLLRMMDKQEQPRVSPPPHVPQMTVPATVPTSVSTQHLPPQVVSNVQTPSKTASIQHLPYLHVSKSQPMVTQQDLLSQKQPAGKTVPQTVSNYTSSDPFSKIDRSALLSTSATMESLPRAMRIPQLEYQQPHLLTRSQSVVPRASVSPVRNGRGAISSILASNRTSLDRPKYVDSETQTSDHPSELGLSRSLSRKSVASSLSSAESLEATSTGGSLTRKIGSKMKKVITGEKRGFSTIRSAQNTGESVKSAFNALRKGISSMQFTGDSSSRKSSLEARKYRSTSGKSIPENTSSNTKSHRRSTSSFSFVPENNDYELIEDIQKEKPKSSLRRSSSLKTSSSIQKRVKDLINADDIPNRSSATGYGKYTDIGRKTDISDHHKSNANRKSSTVITPVHEAPKSKPAPPPKPAHLKPNLPPKPKHLKAKSFRTSPAKSEVKEQDSDQDSVGSPFQSRKEMKEFERRFPSAL</sequence>
<dbReference type="SMART" id="SM00220">
    <property type="entry name" value="S_TKc"/>
    <property type="match status" value="1"/>
</dbReference>
<dbReference type="AlphaFoldDB" id="Q6CP10"/>
<dbReference type="PANTHER" id="PTHR22967">
    <property type="entry name" value="SERINE/THREONINE PROTEIN KINASE"/>
    <property type="match status" value="1"/>
</dbReference>
<evidence type="ECO:0000256" key="7">
    <source>
        <dbReference type="ARBA" id="ARBA00022741"/>
    </source>
</evidence>
<dbReference type="PaxDb" id="284590-Q6CP10"/>
<dbReference type="KEGG" id="kla:KLLA0_E08405g"/>
<name>Q6CP10_KLULA</name>
<evidence type="ECO:0000259" key="15">
    <source>
        <dbReference type="PROSITE" id="PS50011"/>
    </source>
</evidence>
<dbReference type="InParanoid" id="Q6CP10"/>
<dbReference type="FunFam" id="1.10.510.10:FF:000441">
    <property type="entry name" value="Serine/threonine protein kinase"/>
    <property type="match status" value="1"/>
</dbReference>
<protein>
    <recommendedName>
        <fullName evidence="2">non-specific serine/threonine protein kinase</fullName>
        <ecNumber evidence="2">2.7.11.1</ecNumber>
    </recommendedName>
</protein>
<evidence type="ECO:0000256" key="3">
    <source>
        <dbReference type="ARBA" id="ARBA00022490"/>
    </source>
</evidence>
<evidence type="ECO:0000256" key="10">
    <source>
        <dbReference type="ARBA" id="ARBA00023212"/>
    </source>
</evidence>
<reference evidence="16 17" key="1">
    <citation type="journal article" date="2004" name="Nature">
        <title>Genome evolution in yeasts.</title>
        <authorList>
            <consortium name="Genolevures"/>
            <person name="Dujon B."/>
            <person name="Sherman D."/>
            <person name="Fischer G."/>
            <person name="Durrens P."/>
            <person name="Casaregola S."/>
            <person name="Lafontaine I."/>
            <person name="de Montigny J."/>
            <person name="Marck C."/>
            <person name="Neuveglise C."/>
            <person name="Talla E."/>
            <person name="Goffard N."/>
            <person name="Frangeul L."/>
            <person name="Aigle M."/>
            <person name="Anthouard V."/>
            <person name="Babour A."/>
            <person name="Barbe V."/>
            <person name="Barnay S."/>
            <person name="Blanchin S."/>
            <person name="Beckerich J.M."/>
            <person name="Beyne E."/>
            <person name="Bleykasten C."/>
            <person name="Boisrame A."/>
            <person name="Boyer J."/>
            <person name="Cattolico L."/>
            <person name="Confanioleri F."/>
            <person name="de Daruvar A."/>
            <person name="Despons L."/>
            <person name="Fabre E."/>
            <person name="Fairhead C."/>
            <person name="Ferry-Dumazet H."/>
            <person name="Groppi A."/>
            <person name="Hantraye F."/>
            <person name="Hennequin C."/>
            <person name="Jauniaux N."/>
            <person name="Joyet P."/>
            <person name="Kachouri R."/>
            <person name="Kerrest A."/>
            <person name="Koszul R."/>
            <person name="Lemaire M."/>
            <person name="Lesur I."/>
            <person name="Ma L."/>
            <person name="Muller H."/>
            <person name="Nicaud J.M."/>
            <person name="Nikolski M."/>
            <person name="Oztas S."/>
            <person name="Ozier-Kalogeropoulos O."/>
            <person name="Pellenz S."/>
            <person name="Potier S."/>
            <person name="Richard G.F."/>
            <person name="Straub M.L."/>
            <person name="Suleau A."/>
            <person name="Swennene D."/>
            <person name="Tekaia F."/>
            <person name="Wesolowski-Louvel M."/>
            <person name="Westhof E."/>
            <person name="Wirth B."/>
            <person name="Zeniou-Meyer M."/>
            <person name="Zivanovic I."/>
            <person name="Bolotin-Fukuhara M."/>
            <person name="Thierry A."/>
            <person name="Bouchier C."/>
            <person name="Caudron B."/>
            <person name="Scarpelli C."/>
            <person name="Gaillardin C."/>
            <person name="Weissenbach J."/>
            <person name="Wincker P."/>
            <person name="Souciet J.L."/>
        </authorList>
    </citation>
    <scope>NUCLEOTIDE SEQUENCE [LARGE SCALE GENOMIC DNA]</scope>
    <source>
        <strain evidence="17">ATCC 8585 / CBS 2359 / DSM 70799 / NBRC 1267 / NRRL Y-1140 / WM37</strain>
    </source>
</reference>
<dbReference type="PROSITE" id="PS00108">
    <property type="entry name" value="PROTEIN_KINASE_ST"/>
    <property type="match status" value="1"/>
</dbReference>